<dbReference type="GO" id="GO:0006508">
    <property type="term" value="P:proteolysis"/>
    <property type="evidence" value="ECO:0007669"/>
    <property type="project" value="TreeGrafter"/>
</dbReference>
<evidence type="ECO:0000256" key="3">
    <source>
        <dbReference type="ARBA" id="ARBA00022723"/>
    </source>
</evidence>
<dbReference type="Gene3D" id="3.90.230.10">
    <property type="entry name" value="Creatinase/methionine aminopeptidase superfamily"/>
    <property type="match status" value="1"/>
</dbReference>
<gene>
    <name evidence="7" type="primary">pepP_2</name>
    <name evidence="7" type="ORF">SDC9_12410</name>
</gene>
<protein>
    <submittedName>
        <fullName evidence="7">Xaa-Pro aminopeptidase</fullName>
        <ecNumber evidence="7">3.4.11.9</ecNumber>
    </submittedName>
</protein>
<reference evidence="7" key="1">
    <citation type="submission" date="2019-08" db="EMBL/GenBank/DDBJ databases">
        <authorList>
            <person name="Kucharzyk K."/>
            <person name="Murdoch R.W."/>
            <person name="Higgins S."/>
            <person name="Loffler F."/>
        </authorList>
    </citation>
    <scope>NUCLEOTIDE SEQUENCE</scope>
</reference>
<keyword evidence="7" id="KW-0031">Aminopeptidase</keyword>
<dbReference type="AlphaFoldDB" id="A0A644TKB0"/>
<dbReference type="Pfam" id="PF00557">
    <property type="entry name" value="Peptidase_M24"/>
    <property type="match status" value="1"/>
</dbReference>
<dbReference type="SUPFAM" id="SSF53092">
    <property type="entry name" value="Creatinase/prolidase N-terminal domain"/>
    <property type="match status" value="1"/>
</dbReference>
<dbReference type="CDD" id="cd01087">
    <property type="entry name" value="Prolidase"/>
    <property type="match status" value="1"/>
</dbReference>
<accession>A0A644TKB0</accession>
<proteinExistence type="inferred from homology"/>
<evidence type="ECO:0000256" key="5">
    <source>
        <dbReference type="ARBA" id="ARBA00023211"/>
    </source>
</evidence>
<feature type="domain" description="Aminopeptidase P N-terminal" evidence="6">
    <location>
        <begin position="2"/>
        <end position="134"/>
    </location>
</feature>
<dbReference type="Gene3D" id="3.40.350.10">
    <property type="entry name" value="Creatinase/prolidase N-terminal domain"/>
    <property type="match status" value="1"/>
</dbReference>
<keyword evidence="7" id="KW-0645">Protease</keyword>
<keyword evidence="5" id="KW-0464">Manganese</keyword>
<dbReference type="SMART" id="SM01011">
    <property type="entry name" value="AMP_N"/>
    <property type="match status" value="1"/>
</dbReference>
<dbReference type="InterPro" id="IPR007865">
    <property type="entry name" value="Aminopep_P_N"/>
</dbReference>
<evidence type="ECO:0000256" key="4">
    <source>
        <dbReference type="ARBA" id="ARBA00022801"/>
    </source>
</evidence>
<name>A0A644TKB0_9ZZZZ</name>
<evidence type="ECO:0000259" key="6">
    <source>
        <dbReference type="SMART" id="SM01011"/>
    </source>
</evidence>
<keyword evidence="3" id="KW-0479">Metal-binding</keyword>
<dbReference type="Pfam" id="PF05195">
    <property type="entry name" value="AMP_N"/>
    <property type="match status" value="1"/>
</dbReference>
<comment type="caution">
    <text evidence="7">The sequence shown here is derived from an EMBL/GenBank/DDBJ whole genome shotgun (WGS) entry which is preliminary data.</text>
</comment>
<organism evidence="7">
    <name type="scientific">bioreactor metagenome</name>
    <dbReference type="NCBI Taxonomy" id="1076179"/>
    <lineage>
        <taxon>unclassified sequences</taxon>
        <taxon>metagenomes</taxon>
        <taxon>ecological metagenomes</taxon>
    </lineage>
</organism>
<dbReference type="InterPro" id="IPR052433">
    <property type="entry name" value="X-Pro_dipept-like"/>
</dbReference>
<keyword evidence="4 7" id="KW-0378">Hydrolase</keyword>
<dbReference type="GO" id="GO:0030145">
    <property type="term" value="F:manganese ion binding"/>
    <property type="evidence" value="ECO:0007669"/>
    <property type="project" value="InterPro"/>
</dbReference>
<dbReference type="InterPro" id="IPR029149">
    <property type="entry name" value="Creatin/AminoP/Spt16_N"/>
</dbReference>
<evidence type="ECO:0000256" key="2">
    <source>
        <dbReference type="ARBA" id="ARBA00008766"/>
    </source>
</evidence>
<dbReference type="GO" id="GO:0005829">
    <property type="term" value="C:cytosol"/>
    <property type="evidence" value="ECO:0007669"/>
    <property type="project" value="TreeGrafter"/>
</dbReference>
<evidence type="ECO:0000313" key="7">
    <source>
        <dbReference type="EMBL" id="MPL66722.1"/>
    </source>
</evidence>
<dbReference type="InterPro" id="IPR036005">
    <property type="entry name" value="Creatinase/aminopeptidase-like"/>
</dbReference>
<evidence type="ECO:0000256" key="1">
    <source>
        <dbReference type="ARBA" id="ARBA00001936"/>
    </source>
</evidence>
<dbReference type="PANTHER" id="PTHR43226:SF4">
    <property type="entry name" value="XAA-PRO AMINOPEPTIDASE 3"/>
    <property type="match status" value="1"/>
</dbReference>
<dbReference type="PANTHER" id="PTHR43226">
    <property type="entry name" value="XAA-PRO AMINOPEPTIDASE 3"/>
    <property type="match status" value="1"/>
</dbReference>
<dbReference type="GO" id="GO:0070006">
    <property type="term" value="F:metalloaminopeptidase activity"/>
    <property type="evidence" value="ECO:0007669"/>
    <property type="project" value="InterPro"/>
</dbReference>
<sequence>MFSKSTYVNRRKQLAKDIKDGLILILGNSDSPFNYPANIYTFRQDSSFRYFFEYNLQDLAGVIDANTGEDYLFGDDVEIDDIIWTGPVASVRDRADKIGVKNSGSRKDLSNLLEQAILQERKIHFLPPYRAENRNLLSSLLHIKKDHVEKFASLELRKAIVKQRSIKSLEEIAEIEKAIETAYKMHTTMMRMAKNLNTYEYEIAGIMEGIALSGGGPVSFPIILTTHGEILHGHDHSLKLKKERMLVSDAGCETPSGYCSDITRSVPCGGKFDERQKAVYEAVLNANLIAQQSIKPGIEYKEIHLKAVKKLGEGLKAIGLMKGDIEEAVKEGAMGLFMPHGLGHMMGMDVHDMENFDETIVGYDEKTSRSNQFGLRSLRFGRKLEPGHVITNEPGCYFIPALIDKFKAEKKFLSFVNYKELESYKDFGGIRIEDDILVTEKSSRVLGTPIPKTVKEIEEIMS</sequence>
<dbReference type="SUPFAM" id="SSF55920">
    <property type="entry name" value="Creatinase/aminopeptidase"/>
    <property type="match status" value="1"/>
</dbReference>
<dbReference type="EMBL" id="VSSQ01000033">
    <property type="protein sequence ID" value="MPL66722.1"/>
    <property type="molecule type" value="Genomic_DNA"/>
</dbReference>
<dbReference type="EC" id="3.4.11.9" evidence="7"/>
<comment type="similarity">
    <text evidence="2">Belongs to the peptidase M24B family.</text>
</comment>
<dbReference type="InterPro" id="IPR000994">
    <property type="entry name" value="Pept_M24"/>
</dbReference>
<comment type="cofactor">
    <cofactor evidence="1">
        <name>Mn(2+)</name>
        <dbReference type="ChEBI" id="CHEBI:29035"/>
    </cofactor>
</comment>